<dbReference type="EMBL" id="CAEZVA010000040">
    <property type="protein sequence ID" value="CAB4615882.1"/>
    <property type="molecule type" value="Genomic_DNA"/>
</dbReference>
<gene>
    <name evidence="2" type="ORF">UFOPK1508_00717</name>
    <name evidence="3" type="ORF">UFOPK1599_00883</name>
    <name evidence="4" type="ORF">UFOPK1894_00619</name>
    <name evidence="5" type="ORF">UFOPK2179_00545</name>
    <name evidence="6" type="ORF">UFOPK2715_00462</name>
    <name evidence="7" type="ORF">UFOPK3883_00786</name>
</gene>
<keyword evidence="1" id="KW-0472">Membrane</keyword>
<proteinExistence type="predicted"/>
<protein>
    <submittedName>
        <fullName evidence="2">Unannotated protein</fullName>
    </submittedName>
</protein>
<keyword evidence="1" id="KW-0812">Transmembrane</keyword>
<evidence type="ECO:0000313" key="3">
    <source>
        <dbReference type="EMBL" id="CAB4566847.1"/>
    </source>
</evidence>
<dbReference type="EMBL" id="CAEZYN010000029">
    <property type="protein sequence ID" value="CAB4721411.1"/>
    <property type="molecule type" value="Genomic_DNA"/>
</dbReference>
<dbReference type="EMBL" id="CAFBNV010000064">
    <property type="protein sequence ID" value="CAB4966004.1"/>
    <property type="molecule type" value="Genomic_DNA"/>
</dbReference>
<evidence type="ECO:0000313" key="6">
    <source>
        <dbReference type="EMBL" id="CAB4721411.1"/>
    </source>
</evidence>
<feature type="transmembrane region" description="Helical" evidence="1">
    <location>
        <begin position="12"/>
        <end position="31"/>
    </location>
</feature>
<dbReference type="EMBL" id="CAEZTE010000054">
    <property type="protein sequence ID" value="CAB4566847.1"/>
    <property type="molecule type" value="Genomic_DNA"/>
</dbReference>
<name>A0A6J6CVZ9_9ZZZZ</name>
<sequence>MYQRGVKNTLRAGSIIFGASAIFLLIAPGLFLELLKLPTTDELIWAMRMIGITLVALAGNMWQNSKLTNAAGIKFVAQVMFLSALALGLLTIFIPVELAPFTIFYAVIGLGFAVSYLINLIRK</sequence>
<feature type="transmembrane region" description="Helical" evidence="1">
    <location>
        <begin position="75"/>
        <end position="96"/>
    </location>
</feature>
<dbReference type="EMBL" id="CAEZWC010000049">
    <property type="protein sequence ID" value="CAB4647573.1"/>
    <property type="molecule type" value="Genomic_DNA"/>
</dbReference>
<feature type="transmembrane region" description="Helical" evidence="1">
    <location>
        <begin position="102"/>
        <end position="121"/>
    </location>
</feature>
<evidence type="ECO:0000313" key="7">
    <source>
        <dbReference type="EMBL" id="CAB4966004.1"/>
    </source>
</evidence>
<evidence type="ECO:0000313" key="2">
    <source>
        <dbReference type="EMBL" id="CAB4555652.1"/>
    </source>
</evidence>
<reference evidence="2" key="1">
    <citation type="submission" date="2020-05" db="EMBL/GenBank/DDBJ databases">
        <authorList>
            <person name="Chiriac C."/>
            <person name="Salcher M."/>
            <person name="Ghai R."/>
            <person name="Kavagutti S V."/>
        </authorList>
    </citation>
    <scope>NUCLEOTIDE SEQUENCE</scope>
</reference>
<organism evidence="2">
    <name type="scientific">freshwater metagenome</name>
    <dbReference type="NCBI Taxonomy" id="449393"/>
    <lineage>
        <taxon>unclassified sequences</taxon>
        <taxon>metagenomes</taxon>
        <taxon>ecological metagenomes</taxon>
    </lineage>
</organism>
<keyword evidence="1" id="KW-1133">Transmembrane helix</keyword>
<feature type="transmembrane region" description="Helical" evidence="1">
    <location>
        <begin position="43"/>
        <end position="63"/>
    </location>
</feature>
<evidence type="ECO:0000313" key="4">
    <source>
        <dbReference type="EMBL" id="CAB4615882.1"/>
    </source>
</evidence>
<evidence type="ECO:0000313" key="5">
    <source>
        <dbReference type="EMBL" id="CAB4647573.1"/>
    </source>
</evidence>
<evidence type="ECO:0000256" key="1">
    <source>
        <dbReference type="SAM" id="Phobius"/>
    </source>
</evidence>
<dbReference type="EMBL" id="CAEZSW010000096">
    <property type="protein sequence ID" value="CAB4555652.1"/>
    <property type="molecule type" value="Genomic_DNA"/>
</dbReference>
<accession>A0A6J6CVZ9</accession>
<dbReference type="AlphaFoldDB" id="A0A6J6CVZ9"/>